<name>A0A1C7M7K5_GRIFR</name>
<comment type="caution">
    <text evidence="1">The sequence shown here is derived from an EMBL/GenBank/DDBJ whole genome shotgun (WGS) entry which is preliminary data.</text>
</comment>
<organism evidence="1 2">
    <name type="scientific">Grifola frondosa</name>
    <name type="common">Maitake</name>
    <name type="synonym">Polyporus frondosus</name>
    <dbReference type="NCBI Taxonomy" id="5627"/>
    <lineage>
        <taxon>Eukaryota</taxon>
        <taxon>Fungi</taxon>
        <taxon>Dikarya</taxon>
        <taxon>Basidiomycota</taxon>
        <taxon>Agaricomycotina</taxon>
        <taxon>Agaricomycetes</taxon>
        <taxon>Polyporales</taxon>
        <taxon>Grifolaceae</taxon>
        <taxon>Grifola</taxon>
    </lineage>
</organism>
<dbReference type="Proteomes" id="UP000092993">
    <property type="component" value="Unassembled WGS sequence"/>
</dbReference>
<dbReference type="AlphaFoldDB" id="A0A1C7M7K5"/>
<evidence type="ECO:0000313" key="2">
    <source>
        <dbReference type="Proteomes" id="UP000092993"/>
    </source>
</evidence>
<proteinExistence type="predicted"/>
<accession>A0A1C7M7K5</accession>
<keyword evidence="2" id="KW-1185">Reference proteome</keyword>
<dbReference type="EMBL" id="LUGG01000009">
    <property type="protein sequence ID" value="OBZ72359.1"/>
    <property type="molecule type" value="Genomic_DNA"/>
</dbReference>
<evidence type="ECO:0000313" key="1">
    <source>
        <dbReference type="EMBL" id="OBZ72359.1"/>
    </source>
</evidence>
<protein>
    <submittedName>
        <fullName evidence="1">Uncharacterized protein</fullName>
    </submittedName>
</protein>
<reference evidence="1 2" key="1">
    <citation type="submission" date="2016-03" db="EMBL/GenBank/DDBJ databases">
        <title>Whole genome sequencing of Grifola frondosa 9006-11.</title>
        <authorList>
            <person name="Min B."/>
            <person name="Park H."/>
            <person name="Kim J.-G."/>
            <person name="Cho H."/>
            <person name="Oh Y.-L."/>
            <person name="Kong W.-S."/>
            <person name="Choi I.-G."/>
        </authorList>
    </citation>
    <scope>NUCLEOTIDE SEQUENCE [LARGE SCALE GENOMIC DNA]</scope>
    <source>
        <strain evidence="1 2">9006-11</strain>
    </source>
</reference>
<sequence>MLATVDLDVAIVISGYGDAERCGRKKLVDSSVYIYDTFASCLPYYLLDLEPHSQMLTSPTNSSLSHVALAGDQENIPYPGSPPLNPKRMLSSMSASRGAQSFSFSPGNYGLEPRRLACDYGEEQKGSNKRIVGYIGPVNYRPPRSLVLQTAPLTKPAHNQWHHIRVEVTHDITRMTVVQSQLLPIPAQIRTILPSRQQHPRRR</sequence>
<gene>
    <name evidence="1" type="ORF">A0H81_07847</name>
</gene>